<keyword evidence="1" id="KW-0812">Transmembrane</keyword>
<feature type="transmembrane region" description="Helical" evidence="1">
    <location>
        <begin position="99"/>
        <end position="126"/>
    </location>
</feature>
<organism evidence="2 3">
    <name type="scientific">Bradyrhizobium sediminis</name>
    <dbReference type="NCBI Taxonomy" id="2840469"/>
    <lineage>
        <taxon>Bacteria</taxon>
        <taxon>Pseudomonadati</taxon>
        <taxon>Pseudomonadota</taxon>
        <taxon>Alphaproteobacteria</taxon>
        <taxon>Hyphomicrobiales</taxon>
        <taxon>Nitrobacteraceae</taxon>
        <taxon>Bradyrhizobium</taxon>
    </lineage>
</organism>
<dbReference type="EMBL" id="CP076135">
    <property type="protein sequence ID" value="QWG18796.1"/>
    <property type="molecule type" value="Genomic_DNA"/>
</dbReference>
<name>A0A975RTH9_9BRAD</name>
<dbReference type="RefSeq" id="WP_215614350.1">
    <property type="nucleotide sequence ID" value="NZ_CP076135.1"/>
</dbReference>
<keyword evidence="1" id="KW-1133">Transmembrane helix</keyword>
<keyword evidence="1" id="KW-0472">Membrane</keyword>
<dbReference type="AlphaFoldDB" id="A0A975RTH9"/>
<evidence type="ECO:0000313" key="2">
    <source>
        <dbReference type="EMBL" id="QWG18796.1"/>
    </source>
</evidence>
<evidence type="ECO:0000256" key="1">
    <source>
        <dbReference type="SAM" id="Phobius"/>
    </source>
</evidence>
<accession>A0A975RTH9</accession>
<evidence type="ECO:0000313" key="3">
    <source>
        <dbReference type="Proteomes" id="UP000680805"/>
    </source>
</evidence>
<feature type="transmembrane region" description="Helical" evidence="1">
    <location>
        <begin position="21"/>
        <end position="37"/>
    </location>
</feature>
<proteinExistence type="predicted"/>
<reference evidence="2" key="1">
    <citation type="submission" date="2021-06" db="EMBL/GenBank/DDBJ databases">
        <title>Bradyrhizobium sp. S2-11-2 Genome sequencing.</title>
        <authorList>
            <person name="Jin L."/>
        </authorList>
    </citation>
    <scope>NUCLEOTIDE SEQUENCE</scope>
    <source>
        <strain evidence="2">S2-11-2</strain>
    </source>
</reference>
<dbReference type="KEGG" id="bsei:KMZ68_02570"/>
<dbReference type="Proteomes" id="UP000680805">
    <property type="component" value="Chromosome"/>
</dbReference>
<protein>
    <submittedName>
        <fullName evidence="2">Uncharacterized protein</fullName>
    </submittedName>
</protein>
<gene>
    <name evidence="2" type="ORF">KMZ68_02570</name>
</gene>
<sequence>MKQLEMLQGVVTRMAAQCATLKNYCVTISVAIAGFAITLQRPIVALLTLVPILSFAFLDARYLQVERRFRKRFDAVAAEGWDTSPTFNMGNKDNPVSPYWPAFFSWSVAGFYLPLAVVTVLAVAIARQVYDKLI</sequence>
<feature type="transmembrane region" description="Helical" evidence="1">
    <location>
        <begin position="43"/>
        <end position="63"/>
    </location>
</feature>